<feature type="region of interest" description="Disordered" evidence="1">
    <location>
        <begin position="80"/>
        <end position="111"/>
    </location>
</feature>
<feature type="compositionally biased region" description="Basic and acidic residues" evidence="1">
    <location>
        <begin position="84"/>
        <end position="99"/>
    </location>
</feature>
<evidence type="ECO:0000256" key="1">
    <source>
        <dbReference type="SAM" id="MobiDB-lite"/>
    </source>
</evidence>
<gene>
    <name evidence="2" type="ORF">PSYICH_LOCUS6851</name>
</gene>
<evidence type="ECO:0000313" key="2">
    <source>
        <dbReference type="EMBL" id="CAH1106223.1"/>
    </source>
</evidence>
<dbReference type="OrthoDB" id="8180835at2759"/>
<reference evidence="2" key="1">
    <citation type="submission" date="2022-01" db="EMBL/GenBank/DDBJ databases">
        <authorList>
            <person name="King R."/>
        </authorList>
    </citation>
    <scope>NUCLEOTIDE SEQUENCE</scope>
</reference>
<name>A0A9P0CTH5_9CUCU</name>
<proteinExistence type="predicted"/>
<evidence type="ECO:0000313" key="3">
    <source>
        <dbReference type="Proteomes" id="UP001153636"/>
    </source>
</evidence>
<accession>A0A9P0CTH5</accession>
<evidence type="ECO:0008006" key="4">
    <source>
        <dbReference type="Google" id="ProtNLM"/>
    </source>
</evidence>
<protein>
    <recommendedName>
        <fullName evidence="4">Tesmin/TSO1-like CXC domain-containing protein</fullName>
    </recommendedName>
</protein>
<keyword evidence="3" id="KW-1185">Reference proteome</keyword>
<dbReference type="AlphaFoldDB" id="A0A9P0CTH5"/>
<dbReference type="Proteomes" id="UP001153636">
    <property type="component" value="Chromosome 2"/>
</dbReference>
<dbReference type="EMBL" id="OV651814">
    <property type="protein sequence ID" value="CAH1106223.1"/>
    <property type="molecule type" value="Genomic_DNA"/>
</dbReference>
<sequence length="111" mass="12411">MAPKLAREWGLKHVEEALVSITTEDPPVPEVPLKTIFCRCTKDCGGGKCECRKAMLNCAATCLHRQGKCLNDMLVVEDDDEDQQELHTTEYEVNMDKEPLPGPSLPKKIKT</sequence>
<organism evidence="2 3">
    <name type="scientific">Psylliodes chrysocephalus</name>
    <dbReference type="NCBI Taxonomy" id="3402493"/>
    <lineage>
        <taxon>Eukaryota</taxon>
        <taxon>Metazoa</taxon>
        <taxon>Ecdysozoa</taxon>
        <taxon>Arthropoda</taxon>
        <taxon>Hexapoda</taxon>
        <taxon>Insecta</taxon>
        <taxon>Pterygota</taxon>
        <taxon>Neoptera</taxon>
        <taxon>Endopterygota</taxon>
        <taxon>Coleoptera</taxon>
        <taxon>Polyphaga</taxon>
        <taxon>Cucujiformia</taxon>
        <taxon>Chrysomeloidea</taxon>
        <taxon>Chrysomelidae</taxon>
        <taxon>Galerucinae</taxon>
        <taxon>Alticini</taxon>
        <taxon>Psylliodes</taxon>
    </lineage>
</organism>